<accession>A0A7Y8Y4H4</accession>
<gene>
    <name evidence="1" type="ORF">HZF10_12410</name>
</gene>
<protein>
    <submittedName>
        <fullName evidence="1">Uncharacterized protein</fullName>
    </submittedName>
</protein>
<sequence>MKNKLLLGFAALALTFASCTKDEDEAFNAQSARINNEMDRIADDV</sequence>
<dbReference type="Proteomes" id="UP000535020">
    <property type="component" value="Unassembled WGS sequence"/>
</dbReference>
<evidence type="ECO:0000313" key="1">
    <source>
        <dbReference type="EMBL" id="NYA71728.1"/>
    </source>
</evidence>
<dbReference type="PROSITE" id="PS51257">
    <property type="entry name" value="PROKAR_LIPOPROTEIN"/>
    <property type="match status" value="1"/>
</dbReference>
<dbReference type="EMBL" id="JACBJI010000005">
    <property type="protein sequence ID" value="NYA71728.1"/>
    <property type="molecule type" value="Genomic_DNA"/>
</dbReference>
<comment type="caution">
    <text evidence="1">The sequence shown here is derived from an EMBL/GenBank/DDBJ whole genome shotgun (WGS) entry which is preliminary data.</text>
</comment>
<dbReference type="RefSeq" id="WP_176006540.1">
    <property type="nucleotide sequence ID" value="NZ_JABWMI010000014.1"/>
</dbReference>
<organism evidence="1 2">
    <name type="scientific">Flavobacterium agri</name>
    <dbReference type="NCBI Taxonomy" id="2743471"/>
    <lineage>
        <taxon>Bacteria</taxon>
        <taxon>Pseudomonadati</taxon>
        <taxon>Bacteroidota</taxon>
        <taxon>Flavobacteriia</taxon>
        <taxon>Flavobacteriales</taxon>
        <taxon>Flavobacteriaceae</taxon>
        <taxon>Flavobacterium</taxon>
    </lineage>
</organism>
<proteinExistence type="predicted"/>
<evidence type="ECO:0000313" key="2">
    <source>
        <dbReference type="Proteomes" id="UP000535020"/>
    </source>
</evidence>
<keyword evidence="2" id="KW-1185">Reference proteome</keyword>
<dbReference type="AlphaFoldDB" id="A0A7Y8Y4H4"/>
<name>A0A7Y8Y4H4_9FLAO</name>
<reference evidence="1 2" key="1">
    <citation type="submission" date="2020-07" db="EMBL/GenBank/DDBJ databases">
        <authorList>
            <person name="Sun Q."/>
        </authorList>
    </citation>
    <scope>NUCLEOTIDE SEQUENCE [LARGE SCALE GENOMIC DNA]</scope>
    <source>
        <strain evidence="1 2">MAH-1</strain>
    </source>
</reference>